<dbReference type="EMBL" id="OX458333">
    <property type="protein sequence ID" value="CAI8830831.1"/>
    <property type="molecule type" value="Genomic_DNA"/>
</dbReference>
<dbReference type="Proteomes" id="UP001162030">
    <property type="component" value="Chromosome"/>
</dbReference>
<keyword evidence="2" id="KW-1185">Reference proteome</keyword>
<proteinExistence type="predicted"/>
<organism evidence="1 2">
    <name type="scientific">Methylocaldum szegediense</name>
    <dbReference type="NCBI Taxonomy" id="73780"/>
    <lineage>
        <taxon>Bacteria</taxon>
        <taxon>Pseudomonadati</taxon>
        <taxon>Pseudomonadota</taxon>
        <taxon>Gammaproteobacteria</taxon>
        <taxon>Methylococcales</taxon>
        <taxon>Methylococcaceae</taxon>
        <taxon>Methylocaldum</taxon>
    </lineage>
</organism>
<protein>
    <submittedName>
        <fullName evidence="1">Uncharacterized protein</fullName>
    </submittedName>
</protein>
<evidence type="ECO:0000313" key="1">
    <source>
        <dbReference type="EMBL" id="CAI8830831.1"/>
    </source>
</evidence>
<reference evidence="1 2" key="1">
    <citation type="submission" date="2023-03" db="EMBL/GenBank/DDBJ databases">
        <authorList>
            <person name="Pearce D."/>
        </authorList>
    </citation>
    <scope>NUCLEOTIDE SEQUENCE [LARGE SCALE GENOMIC DNA]</scope>
    <source>
        <strain evidence="1">Msz</strain>
    </source>
</reference>
<name>A0ABM9I1K8_9GAMM</name>
<accession>A0ABM9I1K8</accession>
<sequence length="136" mass="14951">MPAYELHKKLGASARSGILGLTRHSQLGECAENSTKKKRIAANTLPRWLKLPKITTGLVFLGAIPRDADGKALVRLHYTPSINKYGDKCKKVAGLADLTAPERPRIALKTQWEISTSPKEGTKDQRVTVIVSCPKY</sequence>
<gene>
    <name evidence="1" type="ORF">MSZNOR_2140</name>
</gene>
<evidence type="ECO:0000313" key="2">
    <source>
        <dbReference type="Proteomes" id="UP001162030"/>
    </source>
</evidence>